<dbReference type="STRING" id="497965.Cyan7822_4141"/>
<dbReference type="PANTHER" id="PTHR42685">
    <property type="entry name" value="GERANYLGERANYL DIPHOSPHATE REDUCTASE"/>
    <property type="match status" value="1"/>
</dbReference>
<sequence length="409" mass="46878">MQYFDVVIVGAGPAGGHCARLLAKLGYSVLLVEQHESFQQNIFSSAATPLETLELFNLPPSVVASFWHKLEIVTTKVHRHWEANNTLGAVFDFAKLRAFLAKDAEINGAKVWLGHRYVKAQQESEKLLISLKPKRGEEITVSSQVLVDATGFARAVMYPDKRQKPKFLKGTGIEYLIEVEQDIYQKYAHSLVFFMGYQWSPKGYSWIFPMQENQFKVGSAWIDAPHKFIAEVKPLKFYIGQIIKDYLKIEDYKLLDVHGSILEYSIGLNDIYYREPNIIAIGDAVSTVNFLGGEGIRHALKGTEIAVPYIENYLNSKCSNFRQYQEEIKSYFAPKWNLSEQISRRVYLEYSDQKIDQGVAYLKYLSLSDLMDILFYYKFEKFTRGLGGYLKSKIGQMLGKIKSLWSNKL</sequence>
<dbReference type="OrthoDB" id="538871at2"/>
<dbReference type="InterPro" id="IPR050407">
    <property type="entry name" value="Geranylgeranyl_reductase"/>
</dbReference>
<evidence type="ECO:0000313" key="1">
    <source>
        <dbReference type="EMBL" id="ADN16059.1"/>
    </source>
</evidence>
<proteinExistence type="predicted"/>
<dbReference type="KEGG" id="cyj:Cyan7822_4141"/>
<accession>E0U7X2</accession>
<dbReference type="Proteomes" id="UP000008206">
    <property type="component" value="Chromosome"/>
</dbReference>
<dbReference type="Gene3D" id="3.50.50.60">
    <property type="entry name" value="FAD/NAD(P)-binding domain"/>
    <property type="match status" value="1"/>
</dbReference>
<protein>
    <submittedName>
        <fullName evidence="1">FAD dependent oxidoreductase</fullName>
    </submittedName>
</protein>
<dbReference type="PRINTS" id="PR00411">
    <property type="entry name" value="PNDRDTASEI"/>
</dbReference>
<dbReference type="AlphaFoldDB" id="E0U7X2"/>
<dbReference type="SUPFAM" id="SSF51905">
    <property type="entry name" value="FAD/NAD(P)-binding domain"/>
    <property type="match status" value="1"/>
</dbReference>
<reference evidence="2" key="1">
    <citation type="journal article" date="2011" name="MBio">
        <title>Novel metabolic attributes of the genus Cyanothece, comprising a group of unicellular nitrogen-fixing Cyanobacteria.</title>
        <authorList>
            <person name="Bandyopadhyay A."/>
            <person name="Elvitigala T."/>
            <person name="Welsh E."/>
            <person name="Stockel J."/>
            <person name="Liberton M."/>
            <person name="Min H."/>
            <person name="Sherman L.A."/>
            <person name="Pakrasi H.B."/>
        </authorList>
    </citation>
    <scope>NUCLEOTIDE SEQUENCE [LARGE SCALE GENOMIC DNA]</scope>
    <source>
        <strain evidence="2">PCC 7822</strain>
    </source>
</reference>
<dbReference type="Pfam" id="PF12831">
    <property type="entry name" value="FAD_oxidored"/>
    <property type="match status" value="1"/>
</dbReference>
<dbReference type="eggNOG" id="COG0644">
    <property type="taxonomic scope" value="Bacteria"/>
</dbReference>
<organism evidence="1 2">
    <name type="scientific">Gloeothece verrucosa (strain PCC 7822)</name>
    <name type="common">Cyanothece sp. (strain PCC 7822)</name>
    <dbReference type="NCBI Taxonomy" id="497965"/>
    <lineage>
        <taxon>Bacteria</taxon>
        <taxon>Bacillati</taxon>
        <taxon>Cyanobacteriota</taxon>
        <taxon>Cyanophyceae</taxon>
        <taxon>Oscillatoriophycideae</taxon>
        <taxon>Chroococcales</taxon>
        <taxon>Aphanothecaceae</taxon>
        <taxon>Gloeothece</taxon>
        <taxon>Gloeothece verrucosa</taxon>
    </lineage>
</organism>
<gene>
    <name evidence="1" type="ordered locus">Cyan7822_4141</name>
</gene>
<dbReference type="RefSeq" id="WP_013324125.1">
    <property type="nucleotide sequence ID" value="NC_014501.1"/>
</dbReference>
<keyword evidence="2" id="KW-1185">Reference proteome</keyword>
<dbReference type="HOGENOM" id="CLU_688346_0_0_3"/>
<dbReference type="InterPro" id="IPR036188">
    <property type="entry name" value="FAD/NAD-bd_sf"/>
</dbReference>
<dbReference type="PANTHER" id="PTHR42685:SF22">
    <property type="entry name" value="CONDITIONED MEDIUM FACTOR RECEPTOR 1"/>
    <property type="match status" value="1"/>
</dbReference>
<name>E0U7X2_GLOV7</name>
<evidence type="ECO:0000313" key="2">
    <source>
        <dbReference type="Proteomes" id="UP000008206"/>
    </source>
</evidence>
<dbReference type="EMBL" id="CP002198">
    <property type="protein sequence ID" value="ADN16059.1"/>
    <property type="molecule type" value="Genomic_DNA"/>
</dbReference>